<comment type="caution">
    <text evidence="13">The sequence shown here is derived from an EMBL/GenBank/DDBJ whole genome shotgun (WGS) entry which is preliminary data.</text>
</comment>
<dbReference type="GO" id="GO:0046872">
    <property type="term" value="F:metal ion binding"/>
    <property type="evidence" value="ECO:0007669"/>
    <property type="project" value="UniProtKB-KW"/>
</dbReference>
<evidence type="ECO:0000313" key="14">
    <source>
        <dbReference type="Proteomes" id="UP000708208"/>
    </source>
</evidence>
<dbReference type="GO" id="GO:0006665">
    <property type="term" value="P:sphingolipid metabolic process"/>
    <property type="evidence" value="ECO:0007669"/>
    <property type="project" value="UniProtKB-KW"/>
</dbReference>
<accession>A0A8J2K6R6</accession>
<dbReference type="InterPro" id="IPR005135">
    <property type="entry name" value="Endo/exonuclease/phosphatase"/>
</dbReference>
<sequence length="416" mass="46516">MKMETEICVLTLNCWGIKGISLDRVDRMTAIAESLADGKYDFVFLQEIWTTEDYEKIKAKTQAVLPYSHYFHSGVIGAGICILSKAPIKSAFFHQWAVNGYVHKVYHGDWFGGKGIGLAQVVYRGLNINLYTTHLHAEYDRVNDEYAAHRVTQAFDTAQFIALTSQNSDLVIVGGDLNTEPGDLAYRVIIYSAQMRDSFFELEKPANGPENMGYTNDTPANSYTSQKCLVSNPFGKRIDYVTYKPGKFVKVQTLNCETPWPSRVPGKQFSYSDHEAVVVRLKVSKSSIEESPSSQKMQRKEALEEAVTVCSQALTNLKTSKNMYFGFGMIALLVLLALSSFEAAGLFSYLKIAAQFVFVTVFVFSFFMGTIWNRMEVHGILAGKLGMNLELENDAKEAEDGSGDNWTEVHPADCNK</sequence>
<keyword evidence="6" id="KW-0378">Hydrolase</keyword>
<comment type="subcellular location">
    <subcellularLocation>
        <location evidence="1">Membrane</location>
    </subcellularLocation>
</comment>
<keyword evidence="9 11" id="KW-0472">Membrane</keyword>
<evidence type="ECO:0000256" key="7">
    <source>
        <dbReference type="ARBA" id="ARBA00022842"/>
    </source>
</evidence>
<name>A0A8J2K6R6_9HEXA</name>
<dbReference type="InterPro" id="IPR038772">
    <property type="entry name" value="Sph/SMPD2-like"/>
</dbReference>
<feature type="transmembrane region" description="Helical" evidence="11">
    <location>
        <begin position="352"/>
        <end position="372"/>
    </location>
</feature>
<feature type="transmembrane region" description="Helical" evidence="11">
    <location>
        <begin position="324"/>
        <end position="346"/>
    </location>
</feature>
<dbReference type="PANTHER" id="PTHR16320">
    <property type="entry name" value="SPHINGOMYELINASE FAMILY MEMBER"/>
    <property type="match status" value="1"/>
</dbReference>
<evidence type="ECO:0000256" key="10">
    <source>
        <dbReference type="SAM" id="MobiDB-lite"/>
    </source>
</evidence>
<dbReference type="Proteomes" id="UP000708208">
    <property type="component" value="Unassembled WGS sequence"/>
</dbReference>
<evidence type="ECO:0000256" key="2">
    <source>
        <dbReference type="ARBA" id="ARBA00004760"/>
    </source>
</evidence>
<dbReference type="AlphaFoldDB" id="A0A8J2K6R6"/>
<dbReference type="PANTHER" id="PTHR16320:SF24">
    <property type="entry name" value="PHOSPHODIESTERASE, PUTATIVE-RELATED"/>
    <property type="match status" value="1"/>
</dbReference>
<evidence type="ECO:0000256" key="1">
    <source>
        <dbReference type="ARBA" id="ARBA00004370"/>
    </source>
</evidence>
<protein>
    <recommendedName>
        <fullName evidence="12">Endonuclease/exonuclease/phosphatase domain-containing protein</fullName>
    </recommendedName>
</protein>
<comment type="similarity">
    <text evidence="4">Belongs to the neutral sphingomyelinase family.</text>
</comment>
<feature type="domain" description="Endonuclease/exonuclease/phosphatase" evidence="12">
    <location>
        <begin position="10"/>
        <end position="274"/>
    </location>
</feature>
<dbReference type="OrthoDB" id="387657at2759"/>
<evidence type="ECO:0000256" key="11">
    <source>
        <dbReference type="SAM" id="Phobius"/>
    </source>
</evidence>
<evidence type="ECO:0000259" key="12">
    <source>
        <dbReference type="Pfam" id="PF03372"/>
    </source>
</evidence>
<keyword evidence="11" id="KW-0812">Transmembrane</keyword>
<comment type="pathway">
    <text evidence="3">Sphingolipid metabolism.</text>
</comment>
<keyword evidence="11" id="KW-1133">Transmembrane helix</keyword>
<evidence type="ECO:0000256" key="4">
    <source>
        <dbReference type="ARBA" id="ARBA00006335"/>
    </source>
</evidence>
<keyword evidence="7" id="KW-0460">Magnesium</keyword>
<dbReference type="EMBL" id="CAJVCH010176106">
    <property type="protein sequence ID" value="CAG7729271.1"/>
    <property type="molecule type" value="Genomic_DNA"/>
</dbReference>
<gene>
    <name evidence="13" type="ORF">AFUS01_LOCUS18001</name>
</gene>
<keyword evidence="8" id="KW-0746">Sphingolipid metabolism</keyword>
<evidence type="ECO:0000256" key="5">
    <source>
        <dbReference type="ARBA" id="ARBA00022723"/>
    </source>
</evidence>
<organism evidence="13 14">
    <name type="scientific">Allacma fusca</name>
    <dbReference type="NCBI Taxonomy" id="39272"/>
    <lineage>
        <taxon>Eukaryota</taxon>
        <taxon>Metazoa</taxon>
        <taxon>Ecdysozoa</taxon>
        <taxon>Arthropoda</taxon>
        <taxon>Hexapoda</taxon>
        <taxon>Collembola</taxon>
        <taxon>Symphypleona</taxon>
        <taxon>Sminthuridae</taxon>
        <taxon>Allacma</taxon>
    </lineage>
</organism>
<evidence type="ECO:0000256" key="9">
    <source>
        <dbReference type="ARBA" id="ARBA00023136"/>
    </source>
</evidence>
<dbReference type="GO" id="GO:0004767">
    <property type="term" value="F:sphingomyelin phosphodiesterase activity"/>
    <property type="evidence" value="ECO:0007669"/>
    <property type="project" value="InterPro"/>
</dbReference>
<dbReference type="GO" id="GO:0016020">
    <property type="term" value="C:membrane"/>
    <property type="evidence" value="ECO:0007669"/>
    <property type="project" value="UniProtKB-SubCell"/>
</dbReference>
<evidence type="ECO:0000256" key="6">
    <source>
        <dbReference type="ARBA" id="ARBA00022801"/>
    </source>
</evidence>
<reference evidence="13" key="1">
    <citation type="submission" date="2021-06" db="EMBL/GenBank/DDBJ databases">
        <authorList>
            <person name="Hodson N. C."/>
            <person name="Mongue J. A."/>
            <person name="Jaron S. K."/>
        </authorList>
    </citation>
    <scope>NUCLEOTIDE SEQUENCE</scope>
</reference>
<feature type="region of interest" description="Disordered" evidence="10">
    <location>
        <begin position="397"/>
        <end position="416"/>
    </location>
</feature>
<evidence type="ECO:0000313" key="13">
    <source>
        <dbReference type="EMBL" id="CAG7729271.1"/>
    </source>
</evidence>
<proteinExistence type="inferred from homology"/>
<comment type="pathway">
    <text evidence="2">Lipid metabolism; sphingolipid metabolism.</text>
</comment>
<keyword evidence="5" id="KW-0479">Metal-binding</keyword>
<keyword evidence="8" id="KW-0443">Lipid metabolism</keyword>
<evidence type="ECO:0000256" key="8">
    <source>
        <dbReference type="ARBA" id="ARBA00022919"/>
    </source>
</evidence>
<evidence type="ECO:0000256" key="3">
    <source>
        <dbReference type="ARBA" id="ARBA00004991"/>
    </source>
</evidence>
<keyword evidence="14" id="KW-1185">Reference proteome</keyword>
<dbReference type="Pfam" id="PF03372">
    <property type="entry name" value="Exo_endo_phos"/>
    <property type="match status" value="1"/>
</dbReference>